<dbReference type="Proteomes" id="UP001383192">
    <property type="component" value="Unassembled WGS sequence"/>
</dbReference>
<evidence type="ECO:0000313" key="2">
    <source>
        <dbReference type="EMBL" id="KAK7025932.1"/>
    </source>
</evidence>
<feature type="compositionally biased region" description="Low complexity" evidence="1">
    <location>
        <begin position="16"/>
        <end position="25"/>
    </location>
</feature>
<protein>
    <submittedName>
        <fullName evidence="2">Uncharacterized protein</fullName>
    </submittedName>
</protein>
<proteinExistence type="predicted"/>
<comment type="caution">
    <text evidence="2">The sequence shown here is derived from an EMBL/GenBank/DDBJ whole genome shotgun (WGS) entry which is preliminary data.</text>
</comment>
<organism evidence="2 3">
    <name type="scientific">Paramarasmius palmivorus</name>
    <dbReference type="NCBI Taxonomy" id="297713"/>
    <lineage>
        <taxon>Eukaryota</taxon>
        <taxon>Fungi</taxon>
        <taxon>Dikarya</taxon>
        <taxon>Basidiomycota</taxon>
        <taxon>Agaricomycotina</taxon>
        <taxon>Agaricomycetes</taxon>
        <taxon>Agaricomycetidae</taxon>
        <taxon>Agaricales</taxon>
        <taxon>Marasmiineae</taxon>
        <taxon>Marasmiaceae</taxon>
        <taxon>Paramarasmius</taxon>
    </lineage>
</organism>
<reference evidence="2 3" key="1">
    <citation type="submission" date="2024-01" db="EMBL/GenBank/DDBJ databases">
        <title>A draft genome for a cacao thread blight-causing isolate of Paramarasmius palmivorus.</title>
        <authorList>
            <person name="Baruah I.K."/>
            <person name="Bukari Y."/>
            <person name="Amoako-Attah I."/>
            <person name="Meinhardt L.W."/>
            <person name="Bailey B.A."/>
            <person name="Cohen S.P."/>
        </authorList>
    </citation>
    <scope>NUCLEOTIDE SEQUENCE [LARGE SCALE GENOMIC DNA]</scope>
    <source>
        <strain evidence="2 3">GH-12</strain>
    </source>
</reference>
<gene>
    <name evidence="2" type="ORF">VNI00_015847</name>
</gene>
<feature type="region of interest" description="Disordered" evidence="1">
    <location>
        <begin position="1"/>
        <end position="147"/>
    </location>
</feature>
<sequence length="207" mass="21858">MSKRSRQKQRAPTQYSAGDFSSSSDSNDELQQAPSKRSKGQAFVSSLSRDQRRILTKPISMGEPTPMKQGSQLITQGLASMAVAKATDASMAGGKEDSSDSSGEGSNSGGKDSDSSGEDSDSEAGRHSSNESSEASQEPDDLPWAGISEAQAEYVPIAVKQRKELYLEEWLGEEVAAATVLVTAAIRMAMSRNSDAGTAFPGSLKRA</sequence>
<dbReference type="AlphaFoldDB" id="A0AAW0BIG5"/>
<evidence type="ECO:0000256" key="1">
    <source>
        <dbReference type="SAM" id="MobiDB-lite"/>
    </source>
</evidence>
<name>A0AAW0BIG5_9AGAR</name>
<evidence type="ECO:0000313" key="3">
    <source>
        <dbReference type="Proteomes" id="UP001383192"/>
    </source>
</evidence>
<feature type="compositionally biased region" description="Polar residues" evidence="1">
    <location>
        <begin position="68"/>
        <end position="78"/>
    </location>
</feature>
<keyword evidence="3" id="KW-1185">Reference proteome</keyword>
<accession>A0AAW0BIG5</accession>
<dbReference type="EMBL" id="JAYKXP010000110">
    <property type="protein sequence ID" value="KAK7025932.1"/>
    <property type="molecule type" value="Genomic_DNA"/>
</dbReference>